<dbReference type="AlphaFoldDB" id="A0A9E8ZDX9"/>
<dbReference type="InterPro" id="IPR036010">
    <property type="entry name" value="2Fe-2S_ferredoxin-like_sf"/>
</dbReference>
<name>A0A9E8ZDX9_9CYAN</name>
<accession>A0A9E8ZDX9</accession>
<dbReference type="Gene3D" id="3.90.1170.50">
    <property type="entry name" value="Aldehyde oxidase/xanthine dehydrogenase, a/b hammerhead"/>
    <property type="match status" value="1"/>
</dbReference>
<evidence type="ECO:0000256" key="5">
    <source>
        <dbReference type="ARBA" id="ARBA00023004"/>
    </source>
</evidence>
<dbReference type="Gene3D" id="1.10.150.120">
    <property type="entry name" value="[2Fe-2S]-binding domain"/>
    <property type="match status" value="1"/>
</dbReference>
<protein>
    <submittedName>
        <fullName evidence="7">Molybdopterin-dependent oxidoreductase</fullName>
    </submittedName>
</protein>
<keyword evidence="2" id="KW-0500">Molybdenum</keyword>
<dbReference type="GO" id="GO:0016491">
    <property type="term" value="F:oxidoreductase activity"/>
    <property type="evidence" value="ECO:0007669"/>
    <property type="project" value="UniProtKB-KW"/>
</dbReference>
<dbReference type="CDD" id="cd00207">
    <property type="entry name" value="fer2"/>
    <property type="match status" value="1"/>
</dbReference>
<feature type="domain" description="2Fe-2S ferredoxin-type" evidence="6">
    <location>
        <begin position="3"/>
        <end position="78"/>
    </location>
</feature>
<dbReference type="InterPro" id="IPR002888">
    <property type="entry name" value="2Fe-2S-bd"/>
</dbReference>
<dbReference type="GO" id="GO:0051537">
    <property type="term" value="F:2 iron, 2 sulfur cluster binding"/>
    <property type="evidence" value="ECO:0007669"/>
    <property type="project" value="InterPro"/>
</dbReference>
<keyword evidence="3" id="KW-0479">Metal-binding</keyword>
<proteinExistence type="inferred from homology"/>
<dbReference type="Pfam" id="PF01799">
    <property type="entry name" value="Fer2_2"/>
    <property type="match status" value="1"/>
</dbReference>
<dbReference type="InterPro" id="IPR008274">
    <property type="entry name" value="AldOxase/xan_DH_MoCoBD1"/>
</dbReference>
<dbReference type="Gene3D" id="3.10.20.30">
    <property type="match status" value="1"/>
</dbReference>
<evidence type="ECO:0000256" key="1">
    <source>
        <dbReference type="ARBA" id="ARBA00006849"/>
    </source>
</evidence>
<dbReference type="InterPro" id="IPR036856">
    <property type="entry name" value="Ald_Oxase/Xan_DH_a/b_sf"/>
</dbReference>
<dbReference type="Pfam" id="PF20256">
    <property type="entry name" value="MoCoBD_2"/>
    <property type="match status" value="1"/>
</dbReference>
<dbReference type="SUPFAM" id="SSF54292">
    <property type="entry name" value="2Fe-2S ferredoxin-like"/>
    <property type="match status" value="1"/>
</dbReference>
<dbReference type="PANTHER" id="PTHR11908:SF132">
    <property type="entry name" value="ALDEHYDE OXIDASE 1-RELATED"/>
    <property type="match status" value="1"/>
</dbReference>
<keyword evidence="4" id="KW-0560">Oxidoreductase</keyword>
<dbReference type="Pfam" id="PF02738">
    <property type="entry name" value="MoCoBD_1"/>
    <property type="match status" value="1"/>
</dbReference>
<evidence type="ECO:0000313" key="7">
    <source>
        <dbReference type="EMBL" id="WAL61026.1"/>
    </source>
</evidence>
<evidence type="ECO:0000259" key="6">
    <source>
        <dbReference type="PROSITE" id="PS51085"/>
    </source>
</evidence>
<keyword evidence="8" id="KW-1185">Reference proteome</keyword>
<dbReference type="RefSeq" id="WP_268610981.1">
    <property type="nucleotide sequence ID" value="NZ_CP113797.1"/>
</dbReference>
<dbReference type="InterPro" id="IPR006058">
    <property type="entry name" value="2Fe2S_fd_BS"/>
</dbReference>
<dbReference type="PROSITE" id="PS51085">
    <property type="entry name" value="2FE2S_FER_2"/>
    <property type="match status" value="1"/>
</dbReference>
<evidence type="ECO:0000256" key="4">
    <source>
        <dbReference type="ARBA" id="ARBA00023002"/>
    </source>
</evidence>
<reference evidence="7" key="1">
    <citation type="submission" date="2022-12" db="EMBL/GenBank/DDBJ databases">
        <title>Polyphasic identification of a Novel Hot-Spring Cyanobacterium Ocullathermofonsia sinensis gen nov. sp. nov. and Genomic Insights on its Adaptations to the Thermal Habitat.</title>
        <authorList>
            <person name="Daroch M."/>
            <person name="Tang J."/>
            <person name="Jiang Y."/>
        </authorList>
    </citation>
    <scope>NUCLEOTIDE SEQUENCE</scope>
    <source>
        <strain evidence="7">PKUAC-SCTA174</strain>
    </source>
</reference>
<comment type="similarity">
    <text evidence="1">Belongs to the xanthine dehydrogenase family.</text>
</comment>
<evidence type="ECO:0000313" key="8">
    <source>
        <dbReference type="Proteomes" id="UP001163152"/>
    </source>
</evidence>
<dbReference type="InterPro" id="IPR046867">
    <property type="entry name" value="AldOxase/xan_DH_MoCoBD2"/>
</dbReference>
<evidence type="ECO:0000256" key="2">
    <source>
        <dbReference type="ARBA" id="ARBA00022505"/>
    </source>
</evidence>
<dbReference type="InterPro" id="IPR016208">
    <property type="entry name" value="Ald_Oxase/xanthine_DH-like"/>
</dbReference>
<organism evidence="7 8">
    <name type="scientific">Thermocoleostomius sinensis A174</name>
    <dbReference type="NCBI Taxonomy" id="2016057"/>
    <lineage>
        <taxon>Bacteria</taxon>
        <taxon>Bacillati</taxon>
        <taxon>Cyanobacteriota</taxon>
        <taxon>Cyanophyceae</taxon>
        <taxon>Oculatellales</taxon>
        <taxon>Oculatellaceae</taxon>
        <taxon>Thermocoleostomius</taxon>
    </lineage>
</organism>
<dbReference type="PROSITE" id="PS00197">
    <property type="entry name" value="2FE2S_FER_1"/>
    <property type="match status" value="1"/>
</dbReference>
<dbReference type="InterPro" id="IPR001041">
    <property type="entry name" value="2Fe-2S_ferredoxin-type"/>
</dbReference>
<dbReference type="GO" id="GO:0005506">
    <property type="term" value="F:iron ion binding"/>
    <property type="evidence" value="ECO:0007669"/>
    <property type="project" value="InterPro"/>
</dbReference>
<dbReference type="InterPro" id="IPR036884">
    <property type="entry name" value="2Fe-2S-bd_dom_sf"/>
</dbReference>
<evidence type="ECO:0000256" key="3">
    <source>
        <dbReference type="ARBA" id="ARBA00022723"/>
    </source>
</evidence>
<dbReference type="SUPFAM" id="SSF47741">
    <property type="entry name" value="CO dehydrogenase ISP C-domain like"/>
    <property type="match status" value="1"/>
</dbReference>
<dbReference type="InterPro" id="IPR000674">
    <property type="entry name" value="Ald_Oxase/Xan_DH_a/b"/>
</dbReference>
<dbReference type="SMART" id="SM01008">
    <property type="entry name" value="Ald_Xan_dh_C"/>
    <property type="match status" value="1"/>
</dbReference>
<dbReference type="EMBL" id="CP113797">
    <property type="protein sequence ID" value="WAL61026.1"/>
    <property type="molecule type" value="Genomic_DNA"/>
</dbReference>
<dbReference type="InterPro" id="IPR037165">
    <property type="entry name" value="AldOxase/xan_DH_Mopterin-bd_sf"/>
</dbReference>
<dbReference type="SUPFAM" id="SSF56003">
    <property type="entry name" value="Molybdenum cofactor-binding domain"/>
    <property type="match status" value="1"/>
</dbReference>
<dbReference type="Pfam" id="PF01315">
    <property type="entry name" value="Ald_Xan_dh_C"/>
    <property type="match status" value="1"/>
</dbReference>
<dbReference type="KEGG" id="tsin:OXH18_03220"/>
<dbReference type="PANTHER" id="PTHR11908">
    <property type="entry name" value="XANTHINE DEHYDROGENASE"/>
    <property type="match status" value="1"/>
</dbReference>
<dbReference type="Gene3D" id="3.30.365.10">
    <property type="entry name" value="Aldehyde oxidase/xanthine dehydrogenase, molybdopterin binding domain"/>
    <property type="match status" value="4"/>
</dbReference>
<dbReference type="InterPro" id="IPR012675">
    <property type="entry name" value="Beta-grasp_dom_sf"/>
</dbReference>
<keyword evidence="5" id="KW-0408">Iron</keyword>
<dbReference type="Proteomes" id="UP001163152">
    <property type="component" value="Chromosome"/>
</dbReference>
<sequence length="923" mass="99127">MTESLDLQVNGQVHSTDCTPGTSLLTVLQQQGWYGAHRVCESGDCGSCTVWVDDVPVHSCIYPAVHAIDRSITTIEGLAPNGELAPIQVAFLENQGFQCGYCTPGMIMSAEKLTVETEQDIRQSLDGNLCRCTGYEAIVKSILAAKHPSLSTSDSPLPTFSCPQIGQNIPKQDGPDIVTGKPIYTTDWAPPGLLHLKVLRSPHAHARIRSINTEKAKTLPGVHAVFTHADVPRRAYSTAGHGEPVPDPLDHYLLDNKVRFVGDRVAAVVAESVAIAEQACQLIEVDYEILPHVLDPAVAIGRVASSVSAIDAAPVPIIHDEADSSQIHDAARNIAGQVVMSRGDVDAGFAEADFIVENTYYLPAVQHFHLELHASISWIDADGTVMVRSSTQVPFHCQRVLSELFDLPKENIRVFKAKVGGGFGNKQEILLEDLCVLATLRTGRPVQWQLTRQEEFTATTSRHAMQIHLKTGVKRNGTLTAIDMEALANTGAYGNHGTQVVFLTGSMPLGIYGCPNQRYTGYSIYTNTMPGGAFRGYGATQGVFAMECQLDEIADKLGLNPIDLRRQQLITADDEILIGADHHFHLIGSYGLTEVLDRVAHAFQAQLNATPVVDGPLRRGTGFAIAMQGSGLAKIHLARARMCLKPDGRYELRTGSVDVGTGSDTTLRQIAADALATTIDRIDIIAADTHETPFDAGSYASATLYISGQAIRLTAEALRSHLLARAATMLHSPVETLSLTRDAVISQSESLSLTALAEAVAQGPPLEVEREYAADCSSLTFAAVGVDVEVDVETGKVKLLRCVQAIDLGKAINPRICEGQVQGATVMGIGYALSEMLQRDAQGHPLNPAPRTYRLPLAKDIPPLEVILVETVDPHGPHGAKGIGEIGVNGIAPAIANAIAHATGVRLRQLPMTPERVWQALQA</sequence>
<gene>
    <name evidence="7" type="ORF">OXH18_03220</name>
</gene>
<dbReference type="SUPFAM" id="SSF54665">
    <property type="entry name" value="CO dehydrogenase molybdoprotein N-domain-like"/>
    <property type="match status" value="1"/>
</dbReference>
<dbReference type="Pfam" id="PF00111">
    <property type="entry name" value="Fer2"/>
    <property type="match status" value="1"/>
</dbReference>